<reference evidence="2" key="2">
    <citation type="journal article" date="2007" name="Extremophiles">
        <title>Proteomic studies of an Antarctic cold-adapted bacterium, Shewanella livingstonensis Ac10, for global identification of cold-inducible proteins.</title>
        <authorList>
            <person name="Kawamoto J."/>
            <person name="Kurihara T."/>
            <person name="Kitagawa M."/>
            <person name="Kato I."/>
            <person name="Esaki N."/>
        </authorList>
    </citation>
    <scope>NUCLEOTIDE SEQUENCE</scope>
    <source>
        <strain evidence="2">Ac10</strain>
    </source>
</reference>
<evidence type="ECO:0000313" key="2">
    <source>
        <dbReference type="EMBL" id="BAF64724.1"/>
    </source>
</evidence>
<dbReference type="EMBL" id="AB284078">
    <property type="protein sequence ID" value="BAF64724.1"/>
    <property type="molecule type" value="Genomic_DNA"/>
</dbReference>
<feature type="domain" description="Ig-like" evidence="1">
    <location>
        <begin position="10"/>
        <end position="166"/>
    </location>
</feature>
<dbReference type="Pfam" id="PF13750">
    <property type="entry name" value="Big_3_3"/>
    <property type="match status" value="1"/>
</dbReference>
<name>A6BLQ4_9GAMM</name>
<dbReference type="InterPro" id="IPR022038">
    <property type="entry name" value="Ig-like_bact"/>
</dbReference>
<dbReference type="AlphaFoldDB" id="A6BLQ4"/>
<accession>A6BLQ4</accession>
<evidence type="ECO:0000259" key="1">
    <source>
        <dbReference type="Pfam" id="PF13750"/>
    </source>
</evidence>
<organism evidence="2">
    <name type="scientific">Shewanella livingstonensis</name>
    <dbReference type="NCBI Taxonomy" id="150120"/>
    <lineage>
        <taxon>Bacteria</taxon>
        <taxon>Pseudomonadati</taxon>
        <taxon>Pseudomonadota</taxon>
        <taxon>Gammaproteobacteria</taxon>
        <taxon>Alteromonadales</taxon>
        <taxon>Shewanellaceae</taxon>
        <taxon>Shewanella</taxon>
    </lineage>
</organism>
<reference evidence="2" key="1">
    <citation type="journal article" date="2007" name="Appl. Environ. Microbiol.">
        <title>Construction of a low-temperature protein expression system using a cold-adapted bacterium, Shewanella sp. strain Ac10, as the host.</title>
        <authorList>
            <person name="Miyake R."/>
            <person name="Kawamoto J."/>
            <person name="Wei Y.L."/>
            <person name="Kitagawa M."/>
            <person name="Kato I."/>
            <person name="Kurihara T."/>
            <person name="Esaki N."/>
        </authorList>
    </citation>
    <scope>NUCLEOTIDE SEQUENCE</scope>
    <source>
        <strain evidence="2">Ac10</strain>
    </source>
</reference>
<protein>
    <submittedName>
        <fullName evidence="2">Uncharacterized protein mdlB</fullName>
    </submittedName>
</protein>
<sequence length="278" mass="30358">HVGYIRHYNRYIAKFSLSQLPEGLLDVEAVVIDGYGNEVRQRVLSRYLNDKTKPVINLKNTVTGLDLVAGESLIGLESIVIDVQDQSQVHVDSVLLSGGPTSDSVSLATRKISEKSFGLEYPRIFPSLEDNESYSLKVLISDMAQNQSSKSISFIYIPPNLVRLEPLTTLVVNQMLLNTNNEPVSRIVTEPLRTNDGQLATGEQDAQVTLRTDASFPVIVGGATINPGQTVTLKLMVNELGQIDEAVYPAVSGVVGKASFLVDIPQIKSIYGDQSENK</sequence>
<gene>
    <name evidence="2" type="primary">mdlB</name>
</gene>
<feature type="non-terminal residue" evidence="2">
    <location>
        <position position="1"/>
    </location>
</feature>
<proteinExistence type="predicted"/>